<name>A0ABT3T955_9GAMM</name>
<dbReference type="PANTHER" id="PTHR42693:SF42">
    <property type="entry name" value="ARYLSULFATASE G"/>
    <property type="match status" value="1"/>
</dbReference>
<evidence type="ECO:0000256" key="3">
    <source>
        <dbReference type="ARBA" id="ARBA00022723"/>
    </source>
</evidence>
<feature type="domain" description="Sulfatase N-terminal" evidence="8">
    <location>
        <begin position="106"/>
        <end position="375"/>
    </location>
</feature>
<dbReference type="InterPro" id="IPR017850">
    <property type="entry name" value="Alkaline_phosphatase_core_sf"/>
</dbReference>
<keyword evidence="10" id="KW-1185">Reference proteome</keyword>
<evidence type="ECO:0000256" key="4">
    <source>
        <dbReference type="ARBA" id="ARBA00022729"/>
    </source>
</evidence>
<dbReference type="Pfam" id="PF00884">
    <property type="entry name" value="Sulfatase"/>
    <property type="match status" value="1"/>
</dbReference>
<keyword evidence="5" id="KW-0378">Hydrolase</keyword>
<comment type="similarity">
    <text evidence="2">Belongs to the sulfatase family.</text>
</comment>
<dbReference type="EMBL" id="SHNO01000001">
    <property type="protein sequence ID" value="MCX2978790.1"/>
    <property type="molecule type" value="Genomic_DNA"/>
</dbReference>
<proteinExistence type="inferred from homology"/>
<evidence type="ECO:0000313" key="10">
    <source>
        <dbReference type="Proteomes" id="UP001143304"/>
    </source>
</evidence>
<dbReference type="PROSITE" id="PS00018">
    <property type="entry name" value="EF_HAND_1"/>
    <property type="match status" value="1"/>
</dbReference>
<keyword evidence="6" id="KW-0106">Calcium</keyword>
<evidence type="ECO:0000259" key="8">
    <source>
        <dbReference type="Pfam" id="PF00884"/>
    </source>
</evidence>
<keyword evidence="3" id="KW-0479">Metal-binding</keyword>
<reference evidence="9" key="1">
    <citation type="submission" date="2019-02" db="EMBL/GenBank/DDBJ databases">
        <authorList>
            <person name="Li S.-H."/>
        </authorList>
    </citation>
    <scope>NUCLEOTIDE SEQUENCE</scope>
    <source>
        <strain evidence="9">IMCC11814</strain>
    </source>
</reference>
<feature type="signal peptide" evidence="7">
    <location>
        <begin position="1"/>
        <end position="34"/>
    </location>
</feature>
<dbReference type="Gene3D" id="3.30.1120.10">
    <property type="match status" value="1"/>
</dbReference>
<dbReference type="InterPro" id="IPR018247">
    <property type="entry name" value="EF_Hand_1_Ca_BS"/>
</dbReference>
<comment type="caution">
    <text evidence="9">The sequence shown here is derived from an EMBL/GenBank/DDBJ whole genome shotgun (WGS) entry which is preliminary data.</text>
</comment>
<keyword evidence="4 7" id="KW-0732">Signal</keyword>
<evidence type="ECO:0000256" key="5">
    <source>
        <dbReference type="ARBA" id="ARBA00022801"/>
    </source>
</evidence>
<organism evidence="9 10">
    <name type="scientific">Candidatus Marimicrobium litorale</name>
    <dbReference type="NCBI Taxonomy" id="2518991"/>
    <lineage>
        <taxon>Bacteria</taxon>
        <taxon>Pseudomonadati</taxon>
        <taxon>Pseudomonadota</taxon>
        <taxon>Gammaproteobacteria</taxon>
        <taxon>Cellvibrionales</taxon>
        <taxon>Halieaceae</taxon>
        <taxon>Marimicrobium</taxon>
    </lineage>
</organism>
<dbReference type="InterPro" id="IPR050738">
    <property type="entry name" value="Sulfatase"/>
</dbReference>
<dbReference type="PANTHER" id="PTHR42693">
    <property type="entry name" value="ARYLSULFATASE FAMILY MEMBER"/>
    <property type="match status" value="1"/>
</dbReference>
<dbReference type="InterPro" id="IPR000917">
    <property type="entry name" value="Sulfatase_N"/>
</dbReference>
<accession>A0ABT3T955</accession>
<sequence>MKNIRQTAPMERKMRRTLALIVLVTAPLSSHVSAQCGFVPDFCDYDTDGVVDANDINAIIGAYGTPVDPYTFGDVDGDGVLTVSDAQECAEQCESGDCDIVDSSKPNILLIIADDLSYDHYGFAGHSTIQTPSIDALAAQSVRFPATYVSSFCRPSLATLLTGLPEHRHGVTYHAGGALGDFPTLAERLQTAGYSSYQAGKFFEGSPDSRGFTDFLPYGAIGSFFNIGNVLVGRTTLQPIYDFMAETTSPWFVWFSPYMPHTPHNAPDEYRTLYEGLGLDAATIEYFAMISWFDSVVGELLQEVSEDTVVIYLSDNGYVQSAVSEEPEPGSKNASFEHAIRTWLLVRDRSTAAVEHTELANAWDVTTTVLSFAGVYHDDLPGQALLAQPLSELPAYGSRSSLVFQWPAGTFLERWIHVGDWKLIDVEVGDDQLYNLALDPTELINQIDAPESAQQHLDLRNELGAVW</sequence>
<evidence type="ECO:0000256" key="1">
    <source>
        <dbReference type="ARBA" id="ARBA00001913"/>
    </source>
</evidence>
<gene>
    <name evidence="9" type="ORF">EYC82_15590</name>
</gene>
<comment type="cofactor">
    <cofactor evidence="1">
        <name>Ca(2+)</name>
        <dbReference type="ChEBI" id="CHEBI:29108"/>
    </cofactor>
</comment>
<feature type="chain" id="PRO_5046078860" description="Sulfatase N-terminal domain-containing protein" evidence="7">
    <location>
        <begin position="35"/>
        <end position="467"/>
    </location>
</feature>
<evidence type="ECO:0000313" key="9">
    <source>
        <dbReference type="EMBL" id="MCX2978790.1"/>
    </source>
</evidence>
<evidence type="ECO:0000256" key="7">
    <source>
        <dbReference type="SAM" id="SignalP"/>
    </source>
</evidence>
<protein>
    <recommendedName>
        <fullName evidence="8">Sulfatase N-terminal domain-containing protein</fullName>
    </recommendedName>
</protein>
<evidence type="ECO:0000256" key="6">
    <source>
        <dbReference type="ARBA" id="ARBA00022837"/>
    </source>
</evidence>
<dbReference type="Gene3D" id="3.40.720.10">
    <property type="entry name" value="Alkaline Phosphatase, subunit A"/>
    <property type="match status" value="2"/>
</dbReference>
<dbReference type="Proteomes" id="UP001143304">
    <property type="component" value="Unassembled WGS sequence"/>
</dbReference>
<evidence type="ECO:0000256" key="2">
    <source>
        <dbReference type="ARBA" id="ARBA00008779"/>
    </source>
</evidence>
<dbReference type="SUPFAM" id="SSF53649">
    <property type="entry name" value="Alkaline phosphatase-like"/>
    <property type="match status" value="1"/>
</dbReference>